<comment type="caution">
    <text evidence="1">The sequence shown here is derived from an EMBL/GenBank/DDBJ whole genome shotgun (WGS) entry which is preliminary data.</text>
</comment>
<keyword evidence="2" id="KW-1185">Reference proteome</keyword>
<evidence type="ECO:0000313" key="1">
    <source>
        <dbReference type="EMBL" id="MBB3113437.1"/>
    </source>
</evidence>
<gene>
    <name evidence="1" type="ORF">FHS18_005549</name>
</gene>
<sequence length="75" mass="8680">MLIKKALICLSIFAMILVLAGLFHARLQKEQQDILVSPLLGRTYSMLAAPQVDQNRIRPFQPREYVRIIRKSRDS</sequence>
<dbReference type="EMBL" id="JACHXK010000019">
    <property type="protein sequence ID" value="MBB3113437.1"/>
    <property type="molecule type" value="Genomic_DNA"/>
</dbReference>
<protein>
    <submittedName>
        <fullName evidence="1">Uncharacterized protein</fullName>
    </submittedName>
</protein>
<dbReference type="Proteomes" id="UP000570361">
    <property type="component" value="Unassembled WGS sequence"/>
</dbReference>
<evidence type="ECO:0000313" key="2">
    <source>
        <dbReference type="Proteomes" id="UP000570361"/>
    </source>
</evidence>
<accession>A0A7W5B2W2</accession>
<proteinExistence type="predicted"/>
<name>A0A7W5B2W2_9BACL</name>
<dbReference type="AlphaFoldDB" id="A0A7W5B2W2"/>
<organism evidence="1 2">
    <name type="scientific">Paenibacillus phyllosphaerae</name>
    <dbReference type="NCBI Taxonomy" id="274593"/>
    <lineage>
        <taxon>Bacteria</taxon>
        <taxon>Bacillati</taxon>
        <taxon>Bacillota</taxon>
        <taxon>Bacilli</taxon>
        <taxon>Bacillales</taxon>
        <taxon>Paenibacillaceae</taxon>
        <taxon>Paenibacillus</taxon>
    </lineage>
</organism>
<reference evidence="1 2" key="1">
    <citation type="submission" date="2020-08" db="EMBL/GenBank/DDBJ databases">
        <title>Genomic Encyclopedia of Type Strains, Phase III (KMG-III): the genomes of soil and plant-associated and newly described type strains.</title>
        <authorList>
            <person name="Whitman W."/>
        </authorList>
    </citation>
    <scope>NUCLEOTIDE SEQUENCE [LARGE SCALE GENOMIC DNA]</scope>
    <source>
        <strain evidence="1 2">CECT 5862</strain>
    </source>
</reference>